<dbReference type="PANTHER" id="PTHR18968">
    <property type="entry name" value="THIAMINE PYROPHOSPHATE ENZYMES"/>
    <property type="match status" value="1"/>
</dbReference>
<evidence type="ECO:0000259" key="4">
    <source>
        <dbReference type="Pfam" id="PF02775"/>
    </source>
</evidence>
<dbReference type="SUPFAM" id="SSF52518">
    <property type="entry name" value="Thiamin diphosphate-binding fold (THDP-binding)"/>
    <property type="match status" value="1"/>
</dbReference>
<dbReference type="Proteomes" id="UP001497444">
    <property type="component" value="Chromosome 11"/>
</dbReference>
<evidence type="ECO:0000256" key="3">
    <source>
        <dbReference type="ARBA" id="ARBA00023052"/>
    </source>
</evidence>
<dbReference type="Pfam" id="PF02775">
    <property type="entry name" value="TPP_enzyme_C"/>
    <property type="match status" value="1"/>
</dbReference>
<dbReference type="EMBL" id="OZ020106">
    <property type="protein sequence ID" value="CAK9258679.1"/>
    <property type="molecule type" value="Genomic_DNA"/>
</dbReference>
<gene>
    <name evidence="5" type="ORF">CSSPJE1EN1_LOCUS4157</name>
</gene>
<comment type="similarity">
    <text evidence="2">Belongs to the TPP enzyme family.</text>
</comment>
<dbReference type="Gene3D" id="3.40.50.970">
    <property type="match status" value="1"/>
</dbReference>
<dbReference type="PANTHER" id="PTHR18968:SF13">
    <property type="entry name" value="ACETOLACTATE SYNTHASE CATALYTIC SUBUNIT, MITOCHONDRIAL"/>
    <property type="match status" value="1"/>
</dbReference>
<dbReference type="InterPro" id="IPR045229">
    <property type="entry name" value="TPP_enz"/>
</dbReference>
<protein>
    <recommendedName>
        <fullName evidence="4">Thiamine pyrophosphate enzyme TPP-binding domain-containing protein</fullName>
    </recommendedName>
</protein>
<evidence type="ECO:0000256" key="1">
    <source>
        <dbReference type="ARBA" id="ARBA00001964"/>
    </source>
</evidence>
<comment type="cofactor">
    <cofactor evidence="1">
        <name>thiamine diphosphate</name>
        <dbReference type="ChEBI" id="CHEBI:58937"/>
    </cofactor>
</comment>
<dbReference type="InterPro" id="IPR000399">
    <property type="entry name" value="TPP-bd_CS"/>
</dbReference>
<name>A0ABP0VW14_9BRYO</name>
<dbReference type="InterPro" id="IPR011766">
    <property type="entry name" value="TPP_enzyme_TPP-bd"/>
</dbReference>
<keyword evidence="6" id="KW-1185">Reference proteome</keyword>
<evidence type="ECO:0000313" key="5">
    <source>
        <dbReference type="EMBL" id="CAK9258679.1"/>
    </source>
</evidence>
<sequence length="115" mass="12761">MGFSLPAALGDTATNPDIPVIDIDGDGSFIMNELVTILVEKLPLKIMMLNNQHLGTVVQWEDCFCKADCVHTYLGDPDDEAEIFHNFARWLKVTRNMRCQSGGASFKEIRAEGNS</sequence>
<accession>A0ABP0VW14</accession>
<organism evidence="5 6">
    <name type="scientific">Sphagnum jensenii</name>
    <dbReference type="NCBI Taxonomy" id="128206"/>
    <lineage>
        <taxon>Eukaryota</taxon>
        <taxon>Viridiplantae</taxon>
        <taxon>Streptophyta</taxon>
        <taxon>Embryophyta</taxon>
        <taxon>Bryophyta</taxon>
        <taxon>Sphagnophytina</taxon>
        <taxon>Sphagnopsida</taxon>
        <taxon>Sphagnales</taxon>
        <taxon>Sphagnaceae</taxon>
        <taxon>Sphagnum</taxon>
    </lineage>
</organism>
<dbReference type="InterPro" id="IPR029061">
    <property type="entry name" value="THDP-binding"/>
</dbReference>
<reference evidence="5" key="1">
    <citation type="submission" date="2024-02" db="EMBL/GenBank/DDBJ databases">
        <authorList>
            <consortium name="ELIXIR-Norway"/>
            <consortium name="Elixir Norway"/>
        </authorList>
    </citation>
    <scope>NUCLEOTIDE SEQUENCE</scope>
</reference>
<dbReference type="PROSITE" id="PS00187">
    <property type="entry name" value="TPP_ENZYMES"/>
    <property type="match status" value="1"/>
</dbReference>
<proteinExistence type="inferred from homology"/>
<keyword evidence="3" id="KW-0786">Thiamine pyrophosphate</keyword>
<feature type="domain" description="Thiamine pyrophosphate enzyme TPP-binding" evidence="4">
    <location>
        <begin position="1"/>
        <end position="81"/>
    </location>
</feature>
<evidence type="ECO:0000313" key="6">
    <source>
        <dbReference type="Proteomes" id="UP001497444"/>
    </source>
</evidence>
<evidence type="ECO:0000256" key="2">
    <source>
        <dbReference type="ARBA" id="ARBA00007812"/>
    </source>
</evidence>